<evidence type="ECO:0008006" key="3">
    <source>
        <dbReference type="Google" id="ProtNLM"/>
    </source>
</evidence>
<name>A0A4C1VAX0_EUMVA</name>
<proteinExistence type="predicted"/>
<dbReference type="Proteomes" id="UP000299102">
    <property type="component" value="Unassembled WGS sequence"/>
</dbReference>
<comment type="caution">
    <text evidence="1">The sequence shown here is derived from an EMBL/GenBank/DDBJ whole genome shotgun (WGS) entry which is preliminary data.</text>
</comment>
<sequence length="141" mass="16494">MNLKSRTDEELGDLMFYLSQYDFNIKYAPGKDNLEADCLSRNPALEENENKDELLKIVNLINLEDILMDQNSNEEIPKNRVTGFSPSYLLDGINVAVLPEELKEERTQTYWISDRTTALKNKLKSHNYNKQLFDKKKKYVL</sequence>
<gene>
    <name evidence="1" type="ORF">EVAR_28313_1</name>
</gene>
<dbReference type="AlphaFoldDB" id="A0A4C1VAX0"/>
<reference evidence="1 2" key="1">
    <citation type="journal article" date="2019" name="Commun. Biol.">
        <title>The bagworm genome reveals a unique fibroin gene that provides high tensile strength.</title>
        <authorList>
            <person name="Kono N."/>
            <person name="Nakamura H."/>
            <person name="Ohtoshi R."/>
            <person name="Tomita M."/>
            <person name="Numata K."/>
            <person name="Arakawa K."/>
        </authorList>
    </citation>
    <scope>NUCLEOTIDE SEQUENCE [LARGE SCALE GENOMIC DNA]</scope>
</reference>
<evidence type="ECO:0000313" key="2">
    <source>
        <dbReference type="Proteomes" id="UP000299102"/>
    </source>
</evidence>
<organism evidence="1 2">
    <name type="scientific">Eumeta variegata</name>
    <name type="common">Bagworm moth</name>
    <name type="synonym">Eumeta japonica</name>
    <dbReference type="NCBI Taxonomy" id="151549"/>
    <lineage>
        <taxon>Eukaryota</taxon>
        <taxon>Metazoa</taxon>
        <taxon>Ecdysozoa</taxon>
        <taxon>Arthropoda</taxon>
        <taxon>Hexapoda</taxon>
        <taxon>Insecta</taxon>
        <taxon>Pterygota</taxon>
        <taxon>Neoptera</taxon>
        <taxon>Endopterygota</taxon>
        <taxon>Lepidoptera</taxon>
        <taxon>Glossata</taxon>
        <taxon>Ditrysia</taxon>
        <taxon>Tineoidea</taxon>
        <taxon>Psychidae</taxon>
        <taxon>Oiketicinae</taxon>
        <taxon>Eumeta</taxon>
    </lineage>
</organism>
<keyword evidence="2" id="KW-1185">Reference proteome</keyword>
<dbReference type="EMBL" id="BGZK01000299">
    <property type="protein sequence ID" value="GBP35114.1"/>
    <property type="molecule type" value="Genomic_DNA"/>
</dbReference>
<evidence type="ECO:0000313" key="1">
    <source>
        <dbReference type="EMBL" id="GBP35114.1"/>
    </source>
</evidence>
<accession>A0A4C1VAX0</accession>
<dbReference type="OrthoDB" id="8022549at2759"/>
<protein>
    <recommendedName>
        <fullName evidence="3">Retrovirus-related Pol polyprotein from transposon 17.6</fullName>
    </recommendedName>
</protein>